<evidence type="ECO:0000313" key="2">
    <source>
        <dbReference type="EMBL" id="TEB25690.1"/>
    </source>
</evidence>
<evidence type="ECO:0000256" key="1">
    <source>
        <dbReference type="SAM" id="MobiDB-lite"/>
    </source>
</evidence>
<feature type="compositionally biased region" description="Polar residues" evidence="1">
    <location>
        <begin position="154"/>
        <end position="165"/>
    </location>
</feature>
<dbReference type="AlphaFoldDB" id="A0A4Y7SUZ9"/>
<name>A0A4Y7SUZ9_COPMI</name>
<feature type="compositionally biased region" description="Basic and acidic residues" evidence="1">
    <location>
        <begin position="190"/>
        <end position="202"/>
    </location>
</feature>
<keyword evidence="3" id="KW-1185">Reference proteome</keyword>
<dbReference type="Proteomes" id="UP000298030">
    <property type="component" value="Unassembled WGS sequence"/>
</dbReference>
<dbReference type="EMBL" id="QPFP01000054">
    <property type="protein sequence ID" value="TEB25690.1"/>
    <property type="molecule type" value="Genomic_DNA"/>
</dbReference>
<feature type="region of interest" description="Disordered" evidence="1">
    <location>
        <begin position="117"/>
        <end position="204"/>
    </location>
</feature>
<sequence>MEVSATPMDYLNETLQMDVLLAPLTDIEAHMEFLNTVMYAKDEDRDAREEAEYEYHHKRGHNLFDIEDIISLDILTTRPKKPLPKRVKAKELSVSGDNDQATGITDGLERLAILEESTTQASPSADGVRECDAAAASATQSQVQPSGDALELSTDANDSGSQAQVSLEPIGNADENRATGLVPRENASSRSEEDGIPNHDVTDGQTEMLSEEGGVTAVGTTAQTATPSQLPDLVTSSLLAQLSAQAQDIIARNGGGNDSPDLSQSDIAILRKLELHLARITAGNTSSSPLAESAQPGMAQQGHPPLVITTYSTAPYIATSNAGYPIPPVIWPPICSFGAMAMAPPQPADMATVLPPIAYLYGPFAPYGLIL</sequence>
<gene>
    <name evidence="2" type="ORF">FA13DRAFT_1140052</name>
</gene>
<accession>A0A4Y7SUZ9</accession>
<protein>
    <submittedName>
        <fullName evidence="2">Uncharacterized protein</fullName>
    </submittedName>
</protein>
<reference evidence="2 3" key="1">
    <citation type="journal article" date="2019" name="Nat. Ecol. Evol.">
        <title>Megaphylogeny resolves global patterns of mushroom evolution.</title>
        <authorList>
            <person name="Varga T."/>
            <person name="Krizsan K."/>
            <person name="Foldi C."/>
            <person name="Dima B."/>
            <person name="Sanchez-Garcia M."/>
            <person name="Sanchez-Ramirez S."/>
            <person name="Szollosi G.J."/>
            <person name="Szarkandi J.G."/>
            <person name="Papp V."/>
            <person name="Albert L."/>
            <person name="Andreopoulos W."/>
            <person name="Angelini C."/>
            <person name="Antonin V."/>
            <person name="Barry K.W."/>
            <person name="Bougher N.L."/>
            <person name="Buchanan P."/>
            <person name="Buyck B."/>
            <person name="Bense V."/>
            <person name="Catcheside P."/>
            <person name="Chovatia M."/>
            <person name="Cooper J."/>
            <person name="Damon W."/>
            <person name="Desjardin D."/>
            <person name="Finy P."/>
            <person name="Geml J."/>
            <person name="Haridas S."/>
            <person name="Hughes K."/>
            <person name="Justo A."/>
            <person name="Karasinski D."/>
            <person name="Kautmanova I."/>
            <person name="Kiss B."/>
            <person name="Kocsube S."/>
            <person name="Kotiranta H."/>
            <person name="LaButti K.M."/>
            <person name="Lechner B.E."/>
            <person name="Liimatainen K."/>
            <person name="Lipzen A."/>
            <person name="Lukacs Z."/>
            <person name="Mihaltcheva S."/>
            <person name="Morgado L.N."/>
            <person name="Niskanen T."/>
            <person name="Noordeloos M.E."/>
            <person name="Ohm R.A."/>
            <person name="Ortiz-Santana B."/>
            <person name="Ovrebo C."/>
            <person name="Racz N."/>
            <person name="Riley R."/>
            <person name="Savchenko A."/>
            <person name="Shiryaev A."/>
            <person name="Soop K."/>
            <person name="Spirin V."/>
            <person name="Szebenyi C."/>
            <person name="Tomsovsky M."/>
            <person name="Tulloss R.E."/>
            <person name="Uehling J."/>
            <person name="Grigoriev I.V."/>
            <person name="Vagvolgyi C."/>
            <person name="Papp T."/>
            <person name="Martin F.M."/>
            <person name="Miettinen O."/>
            <person name="Hibbett D.S."/>
            <person name="Nagy L.G."/>
        </authorList>
    </citation>
    <scope>NUCLEOTIDE SEQUENCE [LARGE SCALE GENOMIC DNA]</scope>
    <source>
        <strain evidence="2 3">FP101781</strain>
    </source>
</reference>
<comment type="caution">
    <text evidence="2">The sequence shown here is derived from an EMBL/GenBank/DDBJ whole genome shotgun (WGS) entry which is preliminary data.</text>
</comment>
<organism evidence="2 3">
    <name type="scientific">Coprinellus micaceus</name>
    <name type="common">Glistening ink-cap mushroom</name>
    <name type="synonym">Coprinus micaceus</name>
    <dbReference type="NCBI Taxonomy" id="71717"/>
    <lineage>
        <taxon>Eukaryota</taxon>
        <taxon>Fungi</taxon>
        <taxon>Dikarya</taxon>
        <taxon>Basidiomycota</taxon>
        <taxon>Agaricomycotina</taxon>
        <taxon>Agaricomycetes</taxon>
        <taxon>Agaricomycetidae</taxon>
        <taxon>Agaricales</taxon>
        <taxon>Agaricineae</taxon>
        <taxon>Psathyrellaceae</taxon>
        <taxon>Coprinellus</taxon>
    </lineage>
</organism>
<proteinExistence type="predicted"/>
<feature type="compositionally biased region" description="Low complexity" evidence="1">
    <location>
        <begin position="133"/>
        <end position="146"/>
    </location>
</feature>
<evidence type="ECO:0000313" key="3">
    <source>
        <dbReference type="Proteomes" id="UP000298030"/>
    </source>
</evidence>